<accession>A0A934S6U9</accession>
<dbReference type="Pfam" id="PF08487">
    <property type="entry name" value="VIT"/>
    <property type="match status" value="1"/>
</dbReference>
<proteinExistence type="predicted"/>
<keyword evidence="1" id="KW-0812">Transmembrane</keyword>
<feature type="transmembrane region" description="Helical" evidence="1">
    <location>
        <begin position="179"/>
        <end position="201"/>
    </location>
</feature>
<keyword evidence="4" id="KW-1185">Reference proteome</keyword>
<sequence length="858" mass="95481">MKTWTPQAEQRFTEYLQERVVREGLDAEDGADLKEDLRRHVYEEAERAKAGQIGLLELETILARMDTGYRPLPPQPVKKQRGWLKRIQRMMLWLSAVILPLAAVMIEWTTSMCGTIFFDPIPSYWHLGMVSLVPIANAWFLFGAPKGNEMLKGLIAGMVAIISGFYAVCFLPLVPLSLIALIFLGMGFLSLSPLLACFASWRIRRSQRTNSDQPNQFRKGWYFGVATILIGLLILEAPGVWTKANLSLIRAGEPNPSAIARLRIFHSEKTLLTSCYRNTGRGAQTDLESWLFDGWRYALLMFNDMIATDAVPLETYHDVFFRVTGKPFNSVKPPDLALKTYSSRTMDQEWEFDPDIGGDNVAIRLKNLNLKESRFDGHLDSVSEIGYGEWTLVFHNTSRNPLEARCQVKLPRDGRVSRVTLWVNDEPREAAFSTVSKVKAAYKQVAVVQQRDPVLVTMAGPDTVMVQCFPVPAGGDMKIRIGITAPFDGNRWELPEMIERNFGILPQVEHAVWLQADRDFQLKGAGKTYSPTADGPGKSLAVTLNEAAITGPDYAVEMMETSAPQELVWCEDPFASGPEQRILIRESKRVMVPGAPKVVLVIDGSVALGASKNWLKPAIGPNVIAILADDHAVELDVKKLDDYRFSGGRDNEPALKKAIQLAKEQGGLPIVWVHGPQAVKLSQTEALLQLLERGLMRPVIYSVQAVPGPNRLAEAIYRTGSLRRGATLRSPEKDFAEFLTTLEQGGQHFDWEWRRASAAEEIDGKQVWDQLARCWAAKAVEDPAMMLPTDQRTATAARYQLVTPFSGAVVLETQAQYVTNGLEPIDPSAAPHVPTVPEPSAALLIFLTLGAGLLRRKR</sequence>
<feature type="transmembrane region" description="Helical" evidence="1">
    <location>
        <begin position="154"/>
        <end position="173"/>
    </location>
</feature>
<dbReference type="AlphaFoldDB" id="A0A934S6U9"/>
<dbReference type="PROSITE" id="PS51468">
    <property type="entry name" value="VIT"/>
    <property type="match status" value="1"/>
</dbReference>
<gene>
    <name evidence="3" type="ORF">JIN85_07580</name>
</gene>
<keyword evidence="1" id="KW-1133">Transmembrane helix</keyword>
<evidence type="ECO:0000313" key="4">
    <source>
        <dbReference type="Proteomes" id="UP000603141"/>
    </source>
</evidence>
<dbReference type="EMBL" id="JAENIJ010000009">
    <property type="protein sequence ID" value="MBK1882269.1"/>
    <property type="molecule type" value="Genomic_DNA"/>
</dbReference>
<evidence type="ECO:0000256" key="1">
    <source>
        <dbReference type="SAM" id="Phobius"/>
    </source>
</evidence>
<protein>
    <submittedName>
        <fullName evidence="3">PEP-CTERM sorting domain-containing protein</fullName>
    </submittedName>
</protein>
<comment type="caution">
    <text evidence="3">The sequence shown here is derived from an EMBL/GenBank/DDBJ whole genome shotgun (WGS) entry which is preliminary data.</text>
</comment>
<name>A0A934S6U9_9BACT</name>
<evidence type="ECO:0000313" key="3">
    <source>
        <dbReference type="EMBL" id="MBK1882269.1"/>
    </source>
</evidence>
<keyword evidence="1" id="KW-0472">Membrane</keyword>
<feature type="transmembrane region" description="Helical" evidence="1">
    <location>
        <begin position="221"/>
        <end position="241"/>
    </location>
</feature>
<dbReference type="InterPro" id="IPR013694">
    <property type="entry name" value="VIT"/>
</dbReference>
<reference evidence="3" key="1">
    <citation type="submission" date="2021-01" db="EMBL/GenBank/DDBJ databases">
        <title>Modified the classification status of verrucomicrobia.</title>
        <authorList>
            <person name="Feng X."/>
        </authorList>
    </citation>
    <scope>NUCLEOTIDE SEQUENCE</scope>
    <source>
        <strain evidence="3">KCTC 22041</strain>
    </source>
</reference>
<dbReference type="Proteomes" id="UP000603141">
    <property type="component" value="Unassembled WGS sequence"/>
</dbReference>
<organism evidence="3 4">
    <name type="scientific">Luteolibacter pohnpeiensis</name>
    <dbReference type="NCBI Taxonomy" id="454153"/>
    <lineage>
        <taxon>Bacteria</taxon>
        <taxon>Pseudomonadati</taxon>
        <taxon>Verrucomicrobiota</taxon>
        <taxon>Verrucomicrobiia</taxon>
        <taxon>Verrucomicrobiales</taxon>
        <taxon>Verrucomicrobiaceae</taxon>
        <taxon>Luteolibacter</taxon>
    </lineage>
</organism>
<dbReference type="NCBIfam" id="TIGR02595">
    <property type="entry name" value="PEP_CTERM"/>
    <property type="match status" value="1"/>
</dbReference>
<evidence type="ECO:0000259" key="2">
    <source>
        <dbReference type="PROSITE" id="PS51468"/>
    </source>
</evidence>
<feature type="transmembrane region" description="Helical" evidence="1">
    <location>
        <begin position="91"/>
        <end position="118"/>
    </location>
</feature>
<feature type="transmembrane region" description="Helical" evidence="1">
    <location>
        <begin position="124"/>
        <end position="142"/>
    </location>
</feature>
<dbReference type="RefSeq" id="WP_200269245.1">
    <property type="nucleotide sequence ID" value="NZ_JAENIJ010000009.1"/>
</dbReference>
<feature type="domain" description="VIT" evidence="2">
    <location>
        <begin position="356"/>
        <end position="485"/>
    </location>
</feature>
<dbReference type="InterPro" id="IPR013424">
    <property type="entry name" value="Ice-binding_C"/>
</dbReference>